<organism evidence="7 8">
    <name type="scientific">Dicentrarchus labrax</name>
    <name type="common">European seabass</name>
    <name type="synonym">Morone labrax</name>
    <dbReference type="NCBI Taxonomy" id="13489"/>
    <lineage>
        <taxon>Eukaryota</taxon>
        <taxon>Metazoa</taxon>
        <taxon>Chordata</taxon>
        <taxon>Craniata</taxon>
        <taxon>Vertebrata</taxon>
        <taxon>Euteleostomi</taxon>
        <taxon>Actinopterygii</taxon>
        <taxon>Neopterygii</taxon>
        <taxon>Teleostei</taxon>
        <taxon>Neoteleostei</taxon>
        <taxon>Acanthomorphata</taxon>
        <taxon>Eupercaria</taxon>
        <taxon>Moronidae</taxon>
        <taxon>Dicentrarchus</taxon>
    </lineage>
</organism>
<dbReference type="PANTHER" id="PTHR13999:SF31">
    <property type="entry name" value="IFITM1-RELATED"/>
    <property type="match status" value="1"/>
</dbReference>
<gene>
    <name evidence="7" type="primary">LOC127352795</name>
</gene>
<reference evidence="7" key="1">
    <citation type="submission" date="2025-08" db="UniProtKB">
        <authorList>
            <consortium name="Ensembl"/>
        </authorList>
    </citation>
    <scope>IDENTIFICATION</scope>
</reference>
<dbReference type="GeneID" id="127352795"/>
<evidence type="ECO:0000313" key="8">
    <source>
        <dbReference type="Proteomes" id="UP000694389"/>
    </source>
</evidence>
<keyword evidence="4 6" id="KW-1133">Transmembrane helix</keyword>
<accession>A0A8P4GAG2</accession>
<dbReference type="InterPro" id="IPR007593">
    <property type="entry name" value="CD225/Dispanin_fam"/>
</dbReference>
<evidence type="ECO:0000256" key="5">
    <source>
        <dbReference type="ARBA" id="ARBA00023136"/>
    </source>
</evidence>
<proteinExistence type="inferred from homology"/>
<dbReference type="Pfam" id="PF04505">
    <property type="entry name" value="CD225"/>
    <property type="match status" value="1"/>
</dbReference>
<reference evidence="7" key="2">
    <citation type="submission" date="2025-09" db="UniProtKB">
        <authorList>
            <consortium name="Ensembl"/>
        </authorList>
    </citation>
    <scope>IDENTIFICATION</scope>
</reference>
<dbReference type="OMA" id="PWPTVIN"/>
<evidence type="ECO:0000256" key="6">
    <source>
        <dbReference type="SAM" id="Phobius"/>
    </source>
</evidence>
<dbReference type="InterPro" id="IPR051517">
    <property type="entry name" value="IFITM_antiviral_protein"/>
</dbReference>
<dbReference type="AlphaFoldDB" id="A0A8P4GAG2"/>
<name>A0A8P4GAG2_DICLA</name>
<dbReference type="PANTHER" id="PTHR13999">
    <property type="entry name" value="INTERFERON INDUCIBLE TRANSMEMBRANE PROTEIN"/>
    <property type="match status" value="1"/>
</dbReference>
<feature type="transmembrane region" description="Helical" evidence="6">
    <location>
        <begin position="97"/>
        <end position="130"/>
    </location>
</feature>
<evidence type="ECO:0000313" key="7">
    <source>
        <dbReference type="Ensembl" id="ENSDLAP00005070677.1"/>
    </source>
</evidence>
<evidence type="ECO:0000256" key="4">
    <source>
        <dbReference type="ARBA" id="ARBA00022989"/>
    </source>
</evidence>
<evidence type="ECO:0000256" key="2">
    <source>
        <dbReference type="ARBA" id="ARBA00006843"/>
    </source>
</evidence>
<keyword evidence="8" id="KW-1185">Reference proteome</keyword>
<dbReference type="GeneTree" id="ENSGT00950000182857"/>
<dbReference type="OrthoDB" id="9906841at2759"/>
<evidence type="ECO:0000256" key="1">
    <source>
        <dbReference type="ARBA" id="ARBA00004370"/>
    </source>
</evidence>
<dbReference type="Ensembl" id="ENSDLAT00005068205.1">
    <property type="protein sequence ID" value="ENSDLAP00005070677.1"/>
    <property type="gene ID" value="ENSDLAG00005034758.1"/>
</dbReference>
<comment type="subcellular location">
    <subcellularLocation>
        <location evidence="1">Membrane</location>
    </subcellularLocation>
</comment>
<evidence type="ECO:0000256" key="3">
    <source>
        <dbReference type="ARBA" id="ARBA00022692"/>
    </source>
</evidence>
<evidence type="ECO:0008006" key="9">
    <source>
        <dbReference type="Google" id="ProtNLM"/>
    </source>
</evidence>
<feature type="transmembrane region" description="Helical" evidence="6">
    <location>
        <begin position="52"/>
        <end position="76"/>
    </location>
</feature>
<dbReference type="Proteomes" id="UP000694389">
    <property type="component" value="Unassembled WGS sequence"/>
</dbReference>
<dbReference type="GO" id="GO:0005886">
    <property type="term" value="C:plasma membrane"/>
    <property type="evidence" value="ECO:0007669"/>
    <property type="project" value="TreeGrafter"/>
</dbReference>
<protein>
    <recommendedName>
        <fullName evidence="9">Interferon-induced transmembrane protein 3</fullName>
    </recommendedName>
</protein>
<dbReference type="RefSeq" id="XP_051237449.1">
    <property type="nucleotide sequence ID" value="XM_051381489.1"/>
</dbReference>
<keyword evidence="3 6" id="KW-0812">Transmembrane</keyword>
<keyword evidence="5 6" id="KW-0472">Membrane</keyword>
<sequence>MNPVGYPAEVFPLREGYAFRPGQAGGPTFQPGGTVVQYTTVNIPPEPPRDHIIWSMLCLVYTNPFCLGLVALIYSIKARDRKMAGDMDGARHYGSTARCINIFATILGSIIILTILTISIIYVPIFLYLIQYKSMYMW</sequence>
<comment type="similarity">
    <text evidence="2">Belongs to the CD225/Dispanin family.</text>
</comment>